<reference evidence="5 6" key="1">
    <citation type="journal article" date="2016" name="Genome Announc.">
        <title>Complete Genome Sequence of Thiostrepton-Producing Streptomyces laurentii ATCC 31255.</title>
        <authorList>
            <person name="Doi K."/>
            <person name="Fujino Y."/>
            <person name="Nagayoshi Y."/>
            <person name="Ohshima T."/>
            <person name="Ogata S."/>
        </authorList>
    </citation>
    <scope>NUCLEOTIDE SEQUENCE [LARGE SCALE GENOMIC DNA]</scope>
    <source>
        <strain evidence="5 6">ATCC 31255</strain>
    </source>
</reference>
<evidence type="ECO:0000313" key="6">
    <source>
        <dbReference type="Proteomes" id="UP000217676"/>
    </source>
</evidence>
<dbReference type="Pfam" id="PF00929">
    <property type="entry name" value="RNase_T"/>
    <property type="match status" value="1"/>
</dbReference>
<dbReference type="KEGG" id="slau:SLA_5987"/>
<dbReference type="CDD" id="cd06127">
    <property type="entry name" value="DEDDh"/>
    <property type="match status" value="1"/>
</dbReference>
<dbReference type="Proteomes" id="UP000217676">
    <property type="component" value="Chromosome"/>
</dbReference>
<evidence type="ECO:0000256" key="2">
    <source>
        <dbReference type="ARBA" id="ARBA00022801"/>
    </source>
</evidence>
<dbReference type="PANTHER" id="PTHR30231:SF4">
    <property type="entry name" value="PROTEIN NEN2"/>
    <property type="match status" value="1"/>
</dbReference>
<evidence type="ECO:0000313" key="5">
    <source>
        <dbReference type="EMBL" id="BAU86856.1"/>
    </source>
</evidence>
<dbReference type="InterPro" id="IPR012337">
    <property type="entry name" value="RNaseH-like_sf"/>
</dbReference>
<name>A0A160P6Q7_STRLU</name>
<proteinExistence type="predicted"/>
<dbReference type="EMBL" id="AP017424">
    <property type="protein sequence ID" value="BAU86856.1"/>
    <property type="molecule type" value="Genomic_DNA"/>
</dbReference>
<evidence type="ECO:0000256" key="1">
    <source>
        <dbReference type="ARBA" id="ARBA00022722"/>
    </source>
</evidence>
<sequence>MAWHAEALVGFDLETTGTDPLESRIVTASVVGVHGGRVVRQRDWLADPGIRIPEQASAIHGISNERAAAEGRPVREVADELAETLTGYWREGVPVVAYNASFDLTLLAAELRRHGLPSLEERLGGTAIGPVVDPYTIDRAVDRYRRGKRTLELVCAEYGVELTAAHQAAADALAAVRVAIAIAERHPAVAALDPAALHERQIGWYRTWAEDFQAFLRRKGDADAVIDPVWPIRTPALAPVAAERAAGGAPF</sequence>
<dbReference type="InterPro" id="IPR013520">
    <property type="entry name" value="Ribonucl_H"/>
</dbReference>
<keyword evidence="6" id="KW-1185">Reference proteome</keyword>
<dbReference type="SUPFAM" id="SSF53098">
    <property type="entry name" value="Ribonuclease H-like"/>
    <property type="match status" value="1"/>
</dbReference>
<dbReference type="GO" id="GO:0008408">
    <property type="term" value="F:3'-5' exonuclease activity"/>
    <property type="evidence" value="ECO:0007669"/>
    <property type="project" value="TreeGrafter"/>
</dbReference>
<feature type="domain" description="Exonuclease" evidence="4">
    <location>
        <begin position="7"/>
        <end position="188"/>
    </location>
</feature>
<keyword evidence="1" id="KW-0540">Nuclease</keyword>
<protein>
    <submittedName>
        <fullName evidence="5">DNA polymerase III subunit epsilon</fullName>
    </submittedName>
</protein>
<evidence type="ECO:0000256" key="3">
    <source>
        <dbReference type="ARBA" id="ARBA00022839"/>
    </source>
</evidence>
<dbReference type="AlphaFoldDB" id="A0A160P6Q7"/>
<keyword evidence="2" id="KW-0378">Hydrolase</keyword>
<dbReference type="GO" id="GO:0003676">
    <property type="term" value="F:nucleic acid binding"/>
    <property type="evidence" value="ECO:0007669"/>
    <property type="project" value="InterPro"/>
</dbReference>
<organism evidence="5 6">
    <name type="scientific">Streptomyces laurentii</name>
    <dbReference type="NCBI Taxonomy" id="39478"/>
    <lineage>
        <taxon>Bacteria</taxon>
        <taxon>Bacillati</taxon>
        <taxon>Actinomycetota</taxon>
        <taxon>Actinomycetes</taxon>
        <taxon>Kitasatosporales</taxon>
        <taxon>Streptomycetaceae</taxon>
        <taxon>Streptomyces</taxon>
    </lineage>
</organism>
<dbReference type="GO" id="GO:0005829">
    <property type="term" value="C:cytosol"/>
    <property type="evidence" value="ECO:0007669"/>
    <property type="project" value="TreeGrafter"/>
</dbReference>
<keyword evidence="3" id="KW-0269">Exonuclease</keyword>
<dbReference type="PANTHER" id="PTHR30231">
    <property type="entry name" value="DNA POLYMERASE III SUBUNIT EPSILON"/>
    <property type="match status" value="1"/>
</dbReference>
<gene>
    <name evidence="5" type="ORF">SLA_5987</name>
</gene>
<dbReference type="SMART" id="SM00479">
    <property type="entry name" value="EXOIII"/>
    <property type="match status" value="1"/>
</dbReference>
<dbReference type="NCBIfam" id="NF005927">
    <property type="entry name" value="PRK07942.1"/>
    <property type="match status" value="1"/>
</dbReference>
<evidence type="ECO:0000259" key="4">
    <source>
        <dbReference type="SMART" id="SM00479"/>
    </source>
</evidence>
<dbReference type="RefSeq" id="WP_359876170.1">
    <property type="nucleotide sequence ID" value="NZ_JBEYHT010000017.1"/>
</dbReference>
<dbReference type="InterPro" id="IPR036397">
    <property type="entry name" value="RNaseH_sf"/>
</dbReference>
<dbReference type="Gene3D" id="3.30.420.10">
    <property type="entry name" value="Ribonuclease H-like superfamily/Ribonuclease H"/>
    <property type="match status" value="1"/>
</dbReference>
<accession>A0A160P6Q7</accession>